<evidence type="ECO:0000313" key="2">
    <source>
        <dbReference type="EMBL" id="GFO24949.1"/>
    </source>
</evidence>
<feature type="compositionally biased region" description="Basic and acidic residues" evidence="1">
    <location>
        <begin position="14"/>
        <end position="33"/>
    </location>
</feature>
<gene>
    <name evidence="2" type="ORF">PoB_005145400</name>
</gene>
<feature type="region of interest" description="Disordered" evidence="1">
    <location>
        <begin position="1"/>
        <end position="81"/>
    </location>
</feature>
<name>A0AAV4BXL7_9GAST</name>
<dbReference type="EMBL" id="BLXT01005681">
    <property type="protein sequence ID" value="GFO24949.1"/>
    <property type="molecule type" value="Genomic_DNA"/>
</dbReference>
<organism evidence="2 3">
    <name type="scientific">Plakobranchus ocellatus</name>
    <dbReference type="NCBI Taxonomy" id="259542"/>
    <lineage>
        <taxon>Eukaryota</taxon>
        <taxon>Metazoa</taxon>
        <taxon>Spiralia</taxon>
        <taxon>Lophotrochozoa</taxon>
        <taxon>Mollusca</taxon>
        <taxon>Gastropoda</taxon>
        <taxon>Heterobranchia</taxon>
        <taxon>Euthyneura</taxon>
        <taxon>Panpulmonata</taxon>
        <taxon>Sacoglossa</taxon>
        <taxon>Placobranchoidea</taxon>
        <taxon>Plakobranchidae</taxon>
        <taxon>Plakobranchus</taxon>
    </lineage>
</organism>
<evidence type="ECO:0000256" key="1">
    <source>
        <dbReference type="SAM" id="MobiDB-lite"/>
    </source>
</evidence>
<protein>
    <submittedName>
        <fullName evidence="2">Uncharacterized protein</fullName>
    </submittedName>
</protein>
<dbReference type="Proteomes" id="UP000735302">
    <property type="component" value="Unassembled WGS sequence"/>
</dbReference>
<accession>A0AAV4BXL7</accession>
<comment type="caution">
    <text evidence="2">The sequence shown here is derived from an EMBL/GenBank/DDBJ whole genome shotgun (WGS) entry which is preliminary data.</text>
</comment>
<keyword evidence="3" id="KW-1185">Reference proteome</keyword>
<evidence type="ECO:0000313" key="3">
    <source>
        <dbReference type="Proteomes" id="UP000735302"/>
    </source>
</evidence>
<reference evidence="2 3" key="1">
    <citation type="journal article" date="2021" name="Elife">
        <title>Chloroplast acquisition without the gene transfer in kleptoplastic sea slugs, Plakobranchus ocellatus.</title>
        <authorList>
            <person name="Maeda T."/>
            <person name="Takahashi S."/>
            <person name="Yoshida T."/>
            <person name="Shimamura S."/>
            <person name="Takaki Y."/>
            <person name="Nagai Y."/>
            <person name="Toyoda A."/>
            <person name="Suzuki Y."/>
            <person name="Arimoto A."/>
            <person name="Ishii H."/>
            <person name="Satoh N."/>
            <person name="Nishiyama T."/>
            <person name="Hasebe M."/>
            <person name="Maruyama T."/>
            <person name="Minagawa J."/>
            <person name="Obokata J."/>
            <person name="Shigenobu S."/>
        </authorList>
    </citation>
    <scope>NUCLEOTIDE SEQUENCE [LARGE SCALE GENOMIC DNA]</scope>
</reference>
<dbReference type="AlphaFoldDB" id="A0AAV4BXL7"/>
<sequence length="81" mass="9046">MASQSNMKPAGVCENKKCGEEPKMPEPELEPYKRPPCMEGLVPPCRVQGKSPPRVRKAPTPVPEPEMPERVCFPTPKTCRE</sequence>
<proteinExistence type="predicted"/>